<feature type="domain" description="Response regulatory" evidence="7">
    <location>
        <begin position="588"/>
        <end position="699"/>
    </location>
</feature>
<comment type="catalytic activity">
    <reaction evidence="1">
        <text>ATP + protein L-histidine = ADP + protein N-phospho-L-histidine.</text>
        <dbReference type="EC" id="2.7.13.3"/>
    </reaction>
</comment>
<dbReference type="Gene3D" id="3.40.50.2300">
    <property type="match status" value="1"/>
</dbReference>
<feature type="domain" description="Histidine kinase" evidence="6">
    <location>
        <begin position="347"/>
        <end position="567"/>
    </location>
</feature>
<reference evidence="8 9" key="1">
    <citation type="submission" date="2022-07" db="EMBL/GenBank/DDBJ databases">
        <authorList>
            <person name="Li W.-J."/>
            <person name="Deng Q.-Q."/>
        </authorList>
    </citation>
    <scope>NUCLEOTIDE SEQUENCE [LARGE SCALE GENOMIC DNA]</scope>
    <source>
        <strain evidence="8 9">SYSU M60028</strain>
    </source>
</reference>
<feature type="transmembrane region" description="Helical" evidence="5">
    <location>
        <begin position="16"/>
        <end position="37"/>
    </location>
</feature>
<dbReference type="InterPro" id="IPR005467">
    <property type="entry name" value="His_kinase_dom"/>
</dbReference>
<proteinExistence type="predicted"/>
<dbReference type="SUPFAM" id="SSF52172">
    <property type="entry name" value="CheY-like"/>
    <property type="match status" value="1"/>
</dbReference>
<dbReference type="Proteomes" id="UP001205890">
    <property type="component" value="Unassembled WGS sequence"/>
</dbReference>
<dbReference type="Pfam" id="PF02518">
    <property type="entry name" value="HATPase_c"/>
    <property type="match status" value="1"/>
</dbReference>
<dbReference type="Pfam" id="PF00512">
    <property type="entry name" value="HisKA"/>
    <property type="match status" value="1"/>
</dbReference>
<evidence type="ECO:0000256" key="5">
    <source>
        <dbReference type="SAM" id="Phobius"/>
    </source>
</evidence>
<comment type="caution">
    <text evidence="8">The sequence shown here is derived from an EMBL/GenBank/DDBJ whole genome shotgun (WGS) entry which is preliminary data.</text>
</comment>
<dbReference type="InterPro" id="IPR036097">
    <property type="entry name" value="HisK_dim/P_sf"/>
</dbReference>
<dbReference type="Gene3D" id="1.10.287.130">
    <property type="match status" value="1"/>
</dbReference>
<dbReference type="InterPro" id="IPR003594">
    <property type="entry name" value="HATPase_dom"/>
</dbReference>
<dbReference type="Pfam" id="PF00072">
    <property type="entry name" value="Response_reg"/>
    <property type="match status" value="1"/>
</dbReference>
<evidence type="ECO:0000256" key="2">
    <source>
        <dbReference type="ARBA" id="ARBA00012438"/>
    </source>
</evidence>
<dbReference type="InterPro" id="IPR004358">
    <property type="entry name" value="Sig_transdc_His_kin-like_C"/>
</dbReference>
<evidence type="ECO:0000256" key="4">
    <source>
        <dbReference type="PROSITE-ProRule" id="PRU00169"/>
    </source>
</evidence>
<dbReference type="SUPFAM" id="SSF47384">
    <property type="entry name" value="Homodimeric domain of signal transducing histidine kinase"/>
    <property type="match status" value="1"/>
</dbReference>
<keyword evidence="9" id="KW-1185">Reference proteome</keyword>
<gene>
    <name evidence="8" type="ORF">NK718_17440</name>
</gene>
<evidence type="ECO:0000256" key="3">
    <source>
        <dbReference type="ARBA" id="ARBA00022553"/>
    </source>
</evidence>
<feature type="transmembrane region" description="Helical" evidence="5">
    <location>
        <begin position="286"/>
        <end position="305"/>
    </location>
</feature>
<evidence type="ECO:0000256" key="1">
    <source>
        <dbReference type="ARBA" id="ARBA00000085"/>
    </source>
</evidence>
<dbReference type="PROSITE" id="PS50110">
    <property type="entry name" value="RESPONSE_REGULATORY"/>
    <property type="match status" value="1"/>
</dbReference>
<dbReference type="Pfam" id="PF22588">
    <property type="entry name" value="dCache_1_like"/>
    <property type="match status" value="1"/>
</dbReference>
<dbReference type="Gene3D" id="3.30.565.10">
    <property type="entry name" value="Histidine kinase-like ATPase, C-terminal domain"/>
    <property type="match status" value="1"/>
</dbReference>
<dbReference type="PANTHER" id="PTHR43065:SF49">
    <property type="entry name" value="HISTIDINE KINASE"/>
    <property type="match status" value="1"/>
</dbReference>
<dbReference type="InterPro" id="IPR054327">
    <property type="entry name" value="His-kinase-like_sensor"/>
</dbReference>
<dbReference type="SMART" id="SM00387">
    <property type="entry name" value="HATPase_c"/>
    <property type="match status" value="1"/>
</dbReference>
<dbReference type="SUPFAM" id="SSF55874">
    <property type="entry name" value="ATPase domain of HSP90 chaperone/DNA topoisomerase II/histidine kinase"/>
    <property type="match status" value="1"/>
</dbReference>
<keyword evidence="3 4" id="KW-0597">Phosphoprotein</keyword>
<dbReference type="CDD" id="cd00082">
    <property type="entry name" value="HisKA"/>
    <property type="match status" value="1"/>
</dbReference>
<dbReference type="PROSITE" id="PS50109">
    <property type="entry name" value="HIS_KIN"/>
    <property type="match status" value="1"/>
</dbReference>
<dbReference type="Gene3D" id="3.30.450.20">
    <property type="entry name" value="PAS domain"/>
    <property type="match status" value="2"/>
</dbReference>
<dbReference type="PRINTS" id="PR00344">
    <property type="entry name" value="BCTRLSENSOR"/>
</dbReference>
<dbReference type="InterPro" id="IPR036890">
    <property type="entry name" value="HATPase_C_sf"/>
</dbReference>
<sequence>MTPVVSPGPPSSATRVFQVVLAAALLVPAVVFVGAAYSNRLETLRAGQEATVRTAAAMHEHAAKVLDTIDLVLSRVDDRIRDQSWDQISAPETSDFLRALKRPLAQAVSIWIADKDGVVRAGSQDWDRKVNIADRDFFRAQVERNAGTYISLPFTGRATRTPSFAMSRRRSTPDGRFDGTIHVALSPDYFARFYEEMAPAGGHAATLVRRDGTVLVRDPPLPSGEMAKVSAFTDAPDRQEGRVVSMIDGVDRLFATRRVAPYPVFVVFARDVSSVLDAWWNNLKLYGLVALAASLTLVGVSSMALRRFGAEQLALRRLQEETSQRLAAEQRLLQSQKMESIGQLTGGIAHDFNNLLAVIIGNLELARKRMQPDARVSRLLETALQGAQRGASLTQRLLAFARKQDLAPDVVDVAQLVRSMGDLMRRSIGHAVQIDAAFPPGLPPVRVDPHQLELTLLNLAVNARDAMPEGGRIGISAREETVGASNALALAPGSYVCIRVTDTGVGMDEATLALAAEPFFTTKGVGKGTGLGLSMAHGFAVQSGGAMRLLSLAGHGTTVELWLPRAQAEPRSAEPQAEQPHGAARGYRVLLVEDDPLVMLSTAAMLEDLEHHVTQAESGARALELLGGDEPFDLVVSDFSMPGMNGLQLAERIRASWPDLPILITSGQSEIGGAGRLDLPRLAKPYRQEDLARAIDRLLGPRAVAAAQ</sequence>
<dbReference type="PANTHER" id="PTHR43065">
    <property type="entry name" value="SENSOR HISTIDINE KINASE"/>
    <property type="match status" value="1"/>
</dbReference>
<dbReference type="EMBL" id="JANCLU010000019">
    <property type="protein sequence ID" value="MCP8940313.1"/>
    <property type="molecule type" value="Genomic_DNA"/>
</dbReference>
<evidence type="ECO:0000313" key="9">
    <source>
        <dbReference type="Proteomes" id="UP001205890"/>
    </source>
</evidence>
<dbReference type="SMART" id="SM00388">
    <property type="entry name" value="HisKA"/>
    <property type="match status" value="1"/>
</dbReference>
<keyword evidence="5" id="KW-0472">Membrane</keyword>
<protein>
    <recommendedName>
        <fullName evidence="2">histidine kinase</fullName>
        <ecNumber evidence="2">2.7.13.3</ecNumber>
    </recommendedName>
</protein>
<dbReference type="SMART" id="SM00448">
    <property type="entry name" value="REC"/>
    <property type="match status" value="1"/>
</dbReference>
<dbReference type="RefSeq" id="WP_254744872.1">
    <property type="nucleotide sequence ID" value="NZ_JANCLU010000019.1"/>
</dbReference>
<dbReference type="EC" id="2.7.13.3" evidence="2"/>
<evidence type="ECO:0000313" key="8">
    <source>
        <dbReference type="EMBL" id="MCP8940313.1"/>
    </source>
</evidence>
<feature type="modified residue" description="4-aspartylphosphate" evidence="4">
    <location>
        <position position="638"/>
    </location>
</feature>
<keyword evidence="5" id="KW-1133">Transmembrane helix</keyword>
<dbReference type="InterPro" id="IPR003661">
    <property type="entry name" value="HisK_dim/P_dom"/>
</dbReference>
<organism evidence="8 9">
    <name type="scientific">Alsobacter ponti</name>
    <dbReference type="NCBI Taxonomy" id="2962936"/>
    <lineage>
        <taxon>Bacteria</taxon>
        <taxon>Pseudomonadati</taxon>
        <taxon>Pseudomonadota</taxon>
        <taxon>Alphaproteobacteria</taxon>
        <taxon>Hyphomicrobiales</taxon>
        <taxon>Alsobacteraceae</taxon>
        <taxon>Alsobacter</taxon>
    </lineage>
</organism>
<evidence type="ECO:0000259" key="7">
    <source>
        <dbReference type="PROSITE" id="PS50110"/>
    </source>
</evidence>
<keyword evidence="5" id="KW-0812">Transmembrane</keyword>
<name>A0ABT1LHG5_9HYPH</name>
<dbReference type="InterPro" id="IPR001789">
    <property type="entry name" value="Sig_transdc_resp-reg_receiver"/>
</dbReference>
<evidence type="ECO:0000259" key="6">
    <source>
        <dbReference type="PROSITE" id="PS50109"/>
    </source>
</evidence>
<dbReference type="CDD" id="cd12915">
    <property type="entry name" value="PDC2_DGC_like"/>
    <property type="match status" value="1"/>
</dbReference>
<dbReference type="CDD" id="cd12914">
    <property type="entry name" value="PDC1_DGC_like"/>
    <property type="match status" value="1"/>
</dbReference>
<accession>A0ABT1LHG5</accession>
<dbReference type="InterPro" id="IPR011006">
    <property type="entry name" value="CheY-like_superfamily"/>
</dbReference>